<evidence type="ECO:0000259" key="7">
    <source>
        <dbReference type="Pfam" id="PF14322"/>
    </source>
</evidence>
<evidence type="ECO:0000256" key="4">
    <source>
        <dbReference type="ARBA" id="ARBA00023136"/>
    </source>
</evidence>
<evidence type="ECO:0000256" key="5">
    <source>
        <dbReference type="ARBA" id="ARBA00023237"/>
    </source>
</evidence>
<dbReference type="InterPro" id="IPR011990">
    <property type="entry name" value="TPR-like_helical_dom_sf"/>
</dbReference>
<comment type="caution">
    <text evidence="8">The sequence shown here is derived from an EMBL/GenBank/DDBJ whole genome shotgun (WGS) entry which is preliminary data.</text>
</comment>
<feature type="domain" description="RagB/SusD" evidence="6">
    <location>
        <begin position="381"/>
        <end position="536"/>
    </location>
</feature>
<evidence type="ECO:0000259" key="6">
    <source>
        <dbReference type="Pfam" id="PF07980"/>
    </source>
</evidence>
<dbReference type="RefSeq" id="WP_345107380.1">
    <property type="nucleotide sequence ID" value="NZ_BAABCV010000017.1"/>
</dbReference>
<keyword evidence="9" id="KW-1185">Reference proteome</keyword>
<dbReference type="Proteomes" id="UP001500841">
    <property type="component" value="Unassembled WGS sequence"/>
</dbReference>
<reference evidence="9" key="1">
    <citation type="journal article" date="2019" name="Int. J. Syst. Evol. Microbiol.">
        <title>The Global Catalogue of Microorganisms (GCM) 10K type strain sequencing project: providing services to taxonomists for standard genome sequencing and annotation.</title>
        <authorList>
            <consortium name="The Broad Institute Genomics Platform"/>
            <consortium name="The Broad Institute Genome Sequencing Center for Infectious Disease"/>
            <person name="Wu L."/>
            <person name="Ma J."/>
        </authorList>
    </citation>
    <scope>NUCLEOTIDE SEQUENCE [LARGE SCALE GENOMIC DNA]</scope>
    <source>
        <strain evidence="9">JCM 17085</strain>
    </source>
</reference>
<keyword evidence="4" id="KW-0472">Membrane</keyword>
<dbReference type="Pfam" id="PF14322">
    <property type="entry name" value="SusD-like_3"/>
    <property type="match status" value="1"/>
</dbReference>
<dbReference type="InterPro" id="IPR012944">
    <property type="entry name" value="SusD_RagB_dom"/>
</dbReference>
<proteinExistence type="inferred from homology"/>
<protein>
    <submittedName>
        <fullName evidence="8">RagB/SusD family nutrient uptake outer membrane protein</fullName>
    </submittedName>
</protein>
<accession>A0ABP7X5N1</accession>
<dbReference type="SUPFAM" id="SSF48452">
    <property type="entry name" value="TPR-like"/>
    <property type="match status" value="1"/>
</dbReference>
<keyword evidence="5" id="KW-0998">Cell outer membrane</keyword>
<gene>
    <name evidence="8" type="ORF">GCM10022392_33980</name>
</gene>
<comment type="subcellular location">
    <subcellularLocation>
        <location evidence="1">Cell outer membrane</location>
    </subcellularLocation>
</comment>
<dbReference type="Gene3D" id="1.25.40.390">
    <property type="match status" value="1"/>
</dbReference>
<dbReference type="Pfam" id="PF07980">
    <property type="entry name" value="SusD_RagB"/>
    <property type="match status" value="1"/>
</dbReference>
<evidence type="ECO:0000313" key="8">
    <source>
        <dbReference type="EMBL" id="GAA4105342.1"/>
    </source>
</evidence>
<sequence>MKKIVIGLLMVMIASQYSCKKFLDITPIDKLTGNNYYQSANDVETNITDMYGSLFDKYAQTNTAGATGEFRSGEVIPSSNTVGTRQLRLDVGQLGGHTRLVAFSGTTTGFQTIPSTAVNDRFLLNALQPSYNGVTNQYKFNNLTTWNEYYKVIQQANILVSKLNDGIPGVNAEQTKAYIEEAKFIRCYCYFFMVRLYGDVAYYTTPYQKDPLPRENMVSVVNKCIGDLVSGKADLPWAVTNPSLRGVRASRGAVYGLLMNMYMWNAGFDPSNKLKYYQATEDLGKELEASNAFRLLPEAEWNTVTKGRSEESLFELYTTVNYNGSQVFSYAPFGESFIHFPYRLPEYDWRTSPCVFTAAYMQKLYPDAQDHRLNVWFDDPFNQNAETFQMKKFAGNTFLDSTNPLNNAIPDATFLIMRYADAILLHAEASAELGHAEAVSELNIVRGRWSATLYPSAVGDDDSPKGLKDAIFWERAKELMGEGSHYFDLVRTKRIMSKQYTDNPLTQDKFSRGGWTWPIDQSALTNNPYMTLNAYWRGTGIE</sequence>
<dbReference type="EMBL" id="BAABCV010000017">
    <property type="protein sequence ID" value="GAA4105342.1"/>
    <property type="molecule type" value="Genomic_DNA"/>
</dbReference>
<evidence type="ECO:0000313" key="9">
    <source>
        <dbReference type="Proteomes" id="UP001500841"/>
    </source>
</evidence>
<comment type="similarity">
    <text evidence="2">Belongs to the SusD family.</text>
</comment>
<evidence type="ECO:0000256" key="3">
    <source>
        <dbReference type="ARBA" id="ARBA00022729"/>
    </source>
</evidence>
<evidence type="ECO:0000256" key="2">
    <source>
        <dbReference type="ARBA" id="ARBA00006275"/>
    </source>
</evidence>
<evidence type="ECO:0000256" key="1">
    <source>
        <dbReference type="ARBA" id="ARBA00004442"/>
    </source>
</evidence>
<keyword evidence="3" id="KW-0732">Signal</keyword>
<dbReference type="CDD" id="cd08977">
    <property type="entry name" value="SusD"/>
    <property type="match status" value="1"/>
</dbReference>
<name>A0ABP7X5N1_9SPHI</name>
<feature type="domain" description="SusD-like N-terminal" evidence="7">
    <location>
        <begin position="130"/>
        <end position="262"/>
    </location>
</feature>
<organism evidence="8 9">
    <name type="scientific">Mucilaginibacter panaciglaebae</name>
    <dbReference type="NCBI Taxonomy" id="502331"/>
    <lineage>
        <taxon>Bacteria</taxon>
        <taxon>Pseudomonadati</taxon>
        <taxon>Bacteroidota</taxon>
        <taxon>Sphingobacteriia</taxon>
        <taxon>Sphingobacteriales</taxon>
        <taxon>Sphingobacteriaceae</taxon>
        <taxon>Mucilaginibacter</taxon>
    </lineage>
</organism>
<dbReference type="InterPro" id="IPR033985">
    <property type="entry name" value="SusD-like_N"/>
</dbReference>